<evidence type="ECO:0000256" key="4">
    <source>
        <dbReference type="ARBA" id="ARBA00022679"/>
    </source>
</evidence>
<dbReference type="InterPro" id="IPR044231">
    <property type="entry name" value="SP1/SPL1"/>
</dbReference>
<dbReference type="HOGENOM" id="CLU_088502_0_0_0"/>
<dbReference type="GO" id="GO:0061630">
    <property type="term" value="F:ubiquitin protein ligase activity"/>
    <property type="evidence" value="ECO:0007669"/>
    <property type="project" value="UniProtKB-EC"/>
</dbReference>
<accession>A0A081BYF4</accession>
<dbReference type="EMBL" id="DF820466">
    <property type="protein sequence ID" value="GAK57359.1"/>
    <property type="molecule type" value="Genomic_DNA"/>
</dbReference>
<feature type="region of interest" description="Disordered" evidence="12">
    <location>
        <begin position="103"/>
        <end position="127"/>
    </location>
</feature>
<evidence type="ECO:0000256" key="10">
    <source>
        <dbReference type="ARBA" id="ARBA00022989"/>
    </source>
</evidence>
<protein>
    <recommendedName>
        <fullName evidence="3">RING-type E3 ubiquitin transferase</fullName>
        <ecNumber evidence="3">2.3.2.27</ecNumber>
    </recommendedName>
</protein>
<dbReference type="PANTHER" id="PTHR47568">
    <property type="match status" value="1"/>
</dbReference>
<dbReference type="Pfam" id="PF12483">
    <property type="entry name" value="GIDE"/>
    <property type="match status" value="1"/>
</dbReference>
<evidence type="ECO:0000313" key="15">
    <source>
        <dbReference type="EMBL" id="GAK57359.1"/>
    </source>
</evidence>
<keyword evidence="6" id="KW-0479">Metal-binding</keyword>
<evidence type="ECO:0000256" key="3">
    <source>
        <dbReference type="ARBA" id="ARBA00012483"/>
    </source>
</evidence>
<keyword evidence="9" id="KW-0862">Zinc</keyword>
<dbReference type="GO" id="GO:0008270">
    <property type="term" value="F:zinc ion binding"/>
    <property type="evidence" value="ECO:0007669"/>
    <property type="project" value="UniProtKB-KW"/>
</dbReference>
<sequence length="274" mass="30913">MGIIGGILLVVGIILLVIYFSNKRKFEEMYTVETSTTAALRDVWQGVADEIGAGSFEQKTEINGVIECDQPIESELAKERCVHYRMSVERNWEEDYEEEYTEKDPASGRMVRKTRRGTRKGSDSVANNSRSTKFYVRDETGTILVDPEGANIDVEQVIDRFEPSSSVSRGNISFGGRSFSIGTSRDSGRRRTLGYHFKEWLLPLNRRVYIMGSASDRSGELMIQKPREKGKFLISLKSEEELIASAKSGMTWGLYGAIACFIIGIVLMILQFMR</sequence>
<comment type="catalytic activity">
    <reaction evidence="1">
        <text>S-ubiquitinyl-[E2 ubiquitin-conjugating enzyme]-L-cysteine + [acceptor protein]-L-lysine = [E2 ubiquitin-conjugating enzyme]-L-cysteine + N(6)-ubiquitinyl-[acceptor protein]-L-lysine.</text>
        <dbReference type="EC" id="2.3.2.27"/>
    </reaction>
</comment>
<feature type="transmembrane region" description="Helical" evidence="13">
    <location>
        <begin position="6"/>
        <end position="22"/>
    </location>
</feature>
<dbReference type="AlphaFoldDB" id="A0A081BYF4"/>
<feature type="transmembrane region" description="Helical" evidence="13">
    <location>
        <begin position="252"/>
        <end position="273"/>
    </location>
</feature>
<organism evidence="15">
    <name type="scientific">Vecturithrix granuli</name>
    <dbReference type="NCBI Taxonomy" id="1499967"/>
    <lineage>
        <taxon>Bacteria</taxon>
        <taxon>Candidatus Moduliflexota</taxon>
        <taxon>Candidatus Vecturitrichia</taxon>
        <taxon>Candidatus Vecturitrichales</taxon>
        <taxon>Candidatus Vecturitrichaceae</taxon>
        <taxon>Candidatus Vecturithrix</taxon>
    </lineage>
</organism>
<evidence type="ECO:0000256" key="8">
    <source>
        <dbReference type="ARBA" id="ARBA00022786"/>
    </source>
</evidence>
<keyword evidence="7" id="KW-0863">Zinc-finger</keyword>
<evidence type="ECO:0000313" key="16">
    <source>
        <dbReference type="Proteomes" id="UP000030661"/>
    </source>
</evidence>
<keyword evidence="5 13" id="KW-0812">Transmembrane</keyword>
<keyword evidence="4" id="KW-0808">Transferase</keyword>
<dbReference type="InterPro" id="IPR022170">
    <property type="entry name" value="MUL1-like"/>
</dbReference>
<dbReference type="EC" id="2.3.2.27" evidence="3"/>
<keyword evidence="10 13" id="KW-1133">Transmembrane helix</keyword>
<evidence type="ECO:0000256" key="12">
    <source>
        <dbReference type="SAM" id="MobiDB-lite"/>
    </source>
</evidence>
<evidence type="ECO:0000256" key="7">
    <source>
        <dbReference type="ARBA" id="ARBA00022771"/>
    </source>
</evidence>
<evidence type="ECO:0000256" key="5">
    <source>
        <dbReference type="ARBA" id="ARBA00022692"/>
    </source>
</evidence>
<keyword evidence="8" id="KW-0833">Ubl conjugation pathway</keyword>
<evidence type="ECO:0000256" key="11">
    <source>
        <dbReference type="ARBA" id="ARBA00023136"/>
    </source>
</evidence>
<dbReference type="GO" id="GO:0016020">
    <property type="term" value="C:membrane"/>
    <property type="evidence" value="ECO:0007669"/>
    <property type="project" value="UniProtKB-SubCell"/>
</dbReference>
<keyword evidence="11 13" id="KW-0472">Membrane</keyword>
<gene>
    <name evidence="15" type="ORF">U27_04324</name>
</gene>
<comment type="subcellular location">
    <subcellularLocation>
        <location evidence="2">Membrane</location>
        <topology evidence="2">Multi-pass membrane protein</topology>
    </subcellularLocation>
</comment>
<feature type="domain" description="E3 Ubiquitin ligase MUL1-like" evidence="14">
    <location>
        <begin position="112"/>
        <end position="267"/>
    </location>
</feature>
<feature type="compositionally biased region" description="Basic residues" evidence="12">
    <location>
        <begin position="110"/>
        <end position="119"/>
    </location>
</feature>
<evidence type="ECO:0000256" key="9">
    <source>
        <dbReference type="ARBA" id="ARBA00022833"/>
    </source>
</evidence>
<dbReference type="Proteomes" id="UP000030661">
    <property type="component" value="Unassembled WGS sequence"/>
</dbReference>
<keyword evidence="16" id="KW-1185">Reference proteome</keyword>
<name>A0A081BYF4_VECG1</name>
<evidence type="ECO:0000259" key="14">
    <source>
        <dbReference type="Pfam" id="PF12483"/>
    </source>
</evidence>
<dbReference type="GO" id="GO:0016567">
    <property type="term" value="P:protein ubiquitination"/>
    <property type="evidence" value="ECO:0007669"/>
    <property type="project" value="InterPro"/>
</dbReference>
<dbReference type="eggNOG" id="COG1704">
    <property type="taxonomic scope" value="Bacteria"/>
</dbReference>
<proteinExistence type="predicted"/>
<evidence type="ECO:0000256" key="13">
    <source>
        <dbReference type="SAM" id="Phobius"/>
    </source>
</evidence>
<evidence type="ECO:0000256" key="2">
    <source>
        <dbReference type="ARBA" id="ARBA00004141"/>
    </source>
</evidence>
<dbReference type="PANTHER" id="PTHR47568:SF2">
    <property type="entry name" value="E3 UBIQUITIN-PROTEIN LIGASE SP1-RELATED"/>
    <property type="match status" value="1"/>
</dbReference>
<dbReference type="STRING" id="1499967.U27_04324"/>
<evidence type="ECO:0000256" key="6">
    <source>
        <dbReference type="ARBA" id="ARBA00022723"/>
    </source>
</evidence>
<evidence type="ECO:0000256" key="1">
    <source>
        <dbReference type="ARBA" id="ARBA00000900"/>
    </source>
</evidence>
<reference evidence="15" key="1">
    <citation type="journal article" date="2015" name="PeerJ">
        <title>First genomic representation of candidate bacterial phylum KSB3 points to enhanced environmental sensing as a trigger of wastewater bulking.</title>
        <authorList>
            <person name="Sekiguchi Y."/>
            <person name="Ohashi A."/>
            <person name="Parks D.H."/>
            <person name="Yamauchi T."/>
            <person name="Tyson G.W."/>
            <person name="Hugenholtz P."/>
        </authorList>
    </citation>
    <scope>NUCLEOTIDE SEQUENCE [LARGE SCALE GENOMIC DNA]</scope>
</reference>